<feature type="binding site" evidence="2">
    <location>
        <position position="53"/>
    </location>
    <ligand>
        <name>substrate</name>
    </ligand>
</feature>
<keyword evidence="2" id="KW-0479">Metal-binding</keyword>
<dbReference type="SUPFAM" id="SSF56042">
    <property type="entry name" value="PurM C-terminal domain-like"/>
    <property type="match status" value="1"/>
</dbReference>
<dbReference type="PIRSF" id="PIRSF005303">
    <property type="entry name" value="Thiam_monoph_kin"/>
    <property type="match status" value="1"/>
</dbReference>
<comment type="similarity">
    <text evidence="2">Belongs to the thiamine-monophosphate kinase family.</text>
</comment>
<comment type="caution">
    <text evidence="2">Lacks conserved residue(s) required for the propagation of feature annotation.</text>
</comment>
<feature type="binding site" evidence="2">
    <location>
        <position position="45"/>
    </location>
    <ligand>
        <name>Mg(2+)</name>
        <dbReference type="ChEBI" id="CHEBI:18420"/>
        <label>1</label>
    </ligand>
</feature>
<dbReference type="Pfam" id="PF00586">
    <property type="entry name" value="AIRS"/>
    <property type="match status" value="1"/>
</dbReference>
<keyword evidence="2" id="KW-0460">Magnesium</keyword>
<dbReference type="Proteomes" id="UP000717534">
    <property type="component" value="Unassembled WGS sequence"/>
</dbReference>
<feature type="binding site" evidence="2">
    <location>
        <position position="44"/>
    </location>
    <ligand>
        <name>Mg(2+)</name>
        <dbReference type="ChEBI" id="CHEBI:18420"/>
        <label>4</label>
    </ligand>
</feature>
<feature type="binding site" evidence="2">
    <location>
        <position position="222"/>
    </location>
    <ligand>
        <name>Mg(2+)</name>
        <dbReference type="ChEBI" id="CHEBI:18420"/>
        <label>5</label>
    </ligand>
</feature>
<protein>
    <recommendedName>
        <fullName evidence="2">Thiamine-monophosphate kinase</fullName>
        <shortName evidence="2">TMP kinase</shortName>
        <shortName evidence="2">Thiamine-phosphate kinase</shortName>
        <ecNumber evidence="2">2.7.4.16</ecNumber>
    </recommendedName>
</protein>
<feature type="binding site" evidence="2">
    <location>
        <position position="272"/>
    </location>
    <ligand>
        <name>substrate</name>
    </ligand>
</feature>
<feature type="binding site" evidence="2">
    <location>
        <position position="75"/>
    </location>
    <ligand>
        <name>Mg(2+)</name>
        <dbReference type="ChEBI" id="CHEBI:18420"/>
        <label>3</label>
    </ligand>
</feature>
<evidence type="ECO:0000259" key="3">
    <source>
        <dbReference type="Pfam" id="PF00586"/>
    </source>
</evidence>
<feature type="binding site" evidence="2">
    <location>
        <position position="31"/>
    </location>
    <ligand>
        <name>Mg(2+)</name>
        <dbReference type="ChEBI" id="CHEBI:18420"/>
        <label>3</label>
    </ligand>
</feature>
<comment type="catalytic activity">
    <reaction evidence="2">
        <text>thiamine phosphate + ATP = thiamine diphosphate + ADP</text>
        <dbReference type="Rhea" id="RHEA:15913"/>
        <dbReference type="ChEBI" id="CHEBI:30616"/>
        <dbReference type="ChEBI" id="CHEBI:37575"/>
        <dbReference type="ChEBI" id="CHEBI:58937"/>
        <dbReference type="ChEBI" id="CHEBI:456216"/>
        <dbReference type="EC" id="2.7.4.16"/>
    </reaction>
</comment>
<dbReference type="CDD" id="cd02194">
    <property type="entry name" value="ThiL"/>
    <property type="match status" value="1"/>
</dbReference>
<sequence>MTAWSERMLIERIREASKGSADGLITSIGDDCCEIFSSGSFLISTDSLIDSIHFNRSFHPPHLLGRKSIAVNLSDIAAMGGRPRFVLLSLSLPENLEWEWIAAWLDGALEILNEYDCMLIGGDTVKSKELGITVTVLGEPVGDSAIYRTGAKDGDTIWVSGPLGSAGAGLALLSCDHLQPVSADKAVFDALLKAHLNPVPKIALGLALARSGHVSSMQDISDGLATDMAHICKASGVLALIHAERLPYLPELQIAADQLEMEIEDLILRAGEDYQLLFTVKKGQETLFRQSLRETEPGIFKIGEISSGNGVFLKKKSKIEEISFQGYEH</sequence>
<gene>
    <name evidence="2 5" type="primary">thiL</name>
    <name evidence="5" type="ORF">JYU06_04600</name>
</gene>
<name>A0ABS3AVK2_9BACT</name>
<feature type="binding site" evidence="2">
    <location>
        <position position="75"/>
    </location>
    <ligand>
        <name>Mg(2+)</name>
        <dbReference type="ChEBI" id="CHEBI:18420"/>
        <label>4</label>
    </ligand>
</feature>
<comment type="caution">
    <text evidence="5">The sequence shown here is derived from an EMBL/GenBank/DDBJ whole genome shotgun (WGS) entry which is preliminary data.</text>
</comment>
<dbReference type="NCBIfam" id="TIGR01379">
    <property type="entry name" value="thiL"/>
    <property type="match status" value="1"/>
</dbReference>
<proteinExistence type="inferred from homology"/>
<comment type="miscellaneous">
    <text evidence="2">Reaction mechanism of ThiL seems to utilize a direct, inline transfer of the gamma-phosphate of ATP to TMP rather than a phosphorylated enzyme intermediate.</text>
</comment>
<dbReference type="PANTHER" id="PTHR30270:SF0">
    <property type="entry name" value="THIAMINE-MONOPHOSPHATE KINASE"/>
    <property type="match status" value="1"/>
</dbReference>
<dbReference type="EC" id="2.7.4.16" evidence="2"/>
<organism evidence="5 6">
    <name type="scientific">Desulfotalea psychrophila</name>
    <dbReference type="NCBI Taxonomy" id="84980"/>
    <lineage>
        <taxon>Bacteria</taxon>
        <taxon>Pseudomonadati</taxon>
        <taxon>Thermodesulfobacteriota</taxon>
        <taxon>Desulfobulbia</taxon>
        <taxon>Desulfobulbales</taxon>
        <taxon>Desulfocapsaceae</taxon>
        <taxon>Desulfotalea</taxon>
    </lineage>
</organism>
<comment type="function">
    <text evidence="2">Catalyzes the ATP-dependent phosphorylation of thiamine-monophosphate (TMP) to form thiamine-pyrophosphate (TPP), the active form of vitamin B1.</text>
</comment>
<dbReference type="InterPro" id="IPR010918">
    <property type="entry name" value="PurM-like_C_dom"/>
</dbReference>
<keyword evidence="2 5" id="KW-0808">Transferase</keyword>
<feature type="binding site" evidence="2">
    <location>
        <position position="324"/>
    </location>
    <ligand>
        <name>substrate</name>
    </ligand>
</feature>
<accession>A0ABS3AVK2</accession>
<evidence type="ECO:0000313" key="5">
    <source>
        <dbReference type="EMBL" id="MBN4068779.1"/>
    </source>
</evidence>
<comment type="pathway">
    <text evidence="2">Cofactor biosynthesis; thiamine diphosphate biosynthesis; thiamine diphosphate from thiamine phosphate: step 1/1.</text>
</comment>
<keyword evidence="2" id="KW-0547">Nucleotide-binding</keyword>
<dbReference type="InterPro" id="IPR016188">
    <property type="entry name" value="PurM-like_N"/>
</dbReference>
<dbReference type="Gene3D" id="3.90.650.10">
    <property type="entry name" value="PurM-like C-terminal domain"/>
    <property type="match status" value="1"/>
</dbReference>
<dbReference type="GO" id="GO:0009030">
    <property type="term" value="F:thiamine-phosphate kinase activity"/>
    <property type="evidence" value="ECO:0007669"/>
    <property type="project" value="UniProtKB-EC"/>
</dbReference>
<feature type="binding site" evidence="2">
    <location>
        <begin position="122"/>
        <end position="123"/>
    </location>
    <ligand>
        <name>ATP</name>
        <dbReference type="ChEBI" id="CHEBI:30616"/>
    </ligand>
</feature>
<dbReference type="SUPFAM" id="SSF55326">
    <property type="entry name" value="PurM N-terminal domain-like"/>
    <property type="match status" value="1"/>
</dbReference>
<evidence type="ECO:0000256" key="2">
    <source>
        <dbReference type="HAMAP-Rule" id="MF_02128"/>
    </source>
</evidence>
<keyword evidence="1 2" id="KW-0784">Thiamine biosynthesis</keyword>
<dbReference type="InterPro" id="IPR006283">
    <property type="entry name" value="ThiL-like"/>
</dbReference>
<keyword evidence="6" id="KW-1185">Reference proteome</keyword>
<feature type="binding site" evidence="2">
    <location>
        <position position="148"/>
    </location>
    <ligand>
        <name>ATP</name>
        <dbReference type="ChEBI" id="CHEBI:30616"/>
    </ligand>
</feature>
<dbReference type="PANTHER" id="PTHR30270">
    <property type="entry name" value="THIAMINE-MONOPHOSPHATE KINASE"/>
    <property type="match status" value="1"/>
</dbReference>
<reference evidence="5 6" key="1">
    <citation type="submission" date="2021-02" db="EMBL/GenBank/DDBJ databases">
        <title>Activity-based single-cell genomes from oceanic crustal fluid captures similar information to metagenomic and metatranscriptomic surveys with orders of magnitude less sampling.</title>
        <authorList>
            <person name="D'Angelo T.S."/>
            <person name="Orcutt B.N."/>
        </authorList>
    </citation>
    <scope>NUCLEOTIDE SEQUENCE [LARGE SCALE GENOMIC DNA]</scope>
    <source>
        <strain evidence="5">AH-315-G02</strain>
    </source>
</reference>
<evidence type="ECO:0000259" key="4">
    <source>
        <dbReference type="Pfam" id="PF02769"/>
    </source>
</evidence>
<keyword evidence="2" id="KW-0067">ATP-binding</keyword>
<feature type="binding site" evidence="2">
    <location>
        <position position="31"/>
    </location>
    <ligand>
        <name>Mg(2+)</name>
        <dbReference type="ChEBI" id="CHEBI:18420"/>
        <label>4</label>
    </ligand>
</feature>
<dbReference type="InterPro" id="IPR036676">
    <property type="entry name" value="PurM-like_C_sf"/>
</dbReference>
<dbReference type="Gene3D" id="3.30.1330.10">
    <property type="entry name" value="PurM-like, N-terminal domain"/>
    <property type="match status" value="1"/>
</dbReference>
<feature type="binding site" evidence="2">
    <location>
        <position position="46"/>
    </location>
    <ligand>
        <name>Mg(2+)</name>
        <dbReference type="ChEBI" id="CHEBI:18420"/>
        <label>1</label>
    </ligand>
</feature>
<keyword evidence="2 5" id="KW-0418">Kinase</keyword>
<dbReference type="HAMAP" id="MF_02128">
    <property type="entry name" value="TMP_kinase"/>
    <property type="match status" value="1"/>
</dbReference>
<feature type="binding site" evidence="2">
    <location>
        <position position="219"/>
    </location>
    <ligand>
        <name>Mg(2+)</name>
        <dbReference type="ChEBI" id="CHEBI:18420"/>
        <label>3</label>
    </ligand>
</feature>
<dbReference type="InterPro" id="IPR036921">
    <property type="entry name" value="PurM-like_N_sf"/>
</dbReference>
<dbReference type="EMBL" id="JAFITO010000051">
    <property type="protein sequence ID" value="MBN4068779.1"/>
    <property type="molecule type" value="Genomic_DNA"/>
</dbReference>
<feature type="binding site" evidence="2">
    <location>
        <position position="46"/>
    </location>
    <ligand>
        <name>Mg(2+)</name>
        <dbReference type="ChEBI" id="CHEBI:18420"/>
        <label>2</label>
    </ligand>
</feature>
<evidence type="ECO:0000313" key="6">
    <source>
        <dbReference type="Proteomes" id="UP000717534"/>
    </source>
</evidence>
<feature type="binding site" evidence="2">
    <location>
        <position position="221"/>
    </location>
    <ligand>
        <name>ATP</name>
        <dbReference type="ChEBI" id="CHEBI:30616"/>
    </ligand>
</feature>
<evidence type="ECO:0000256" key="1">
    <source>
        <dbReference type="ARBA" id="ARBA00022977"/>
    </source>
</evidence>
<dbReference type="Pfam" id="PF02769">
    <property type="entry name" value="AIRS_C"/>
    <property type="match status" value="1"/>
</dbReference>
<feature type="binding site" evidence="2">
    <location>
        <position position="123"/>
    </location>
    <ligand>
        <name>Mg(2+)</name>
        <dbReference type="ChEBI" id="CHEBI:18420"/>
        <label>1</label>
    </ligand>
</feature>
<feature type="binding site" evidence="2">
    <location>
        <position position="75"/>
    </location>
    <ligand>
        <name>Mg(2+)</name>
        <dbReference type="ChEBI" id="CHEBI:18420"/>
        <label>2</label>
    </ligand>
</feature>
<feature type="domain" description="PurM-like C-terminal" evidence="4">
    <location>
        <begin position="152"/>
        <end position="313"/>
    </location>
</feature>
<feature type="domain" description="PurM-like N-terminal" evidence="3">
    <location>
        <begin position="29"/>
        <end position="138"/>
    </location>
</feature>